<comment type="pathway">
    <text evidence="1">Glycerolipid metabolism; triacylglycerol biosynthesis.</text>
</comment>
<organism evidence="13 14">
    <name type="scientific">Variovorax robiniae</name>
    <dbReference type="NCBI Taxonomy" id="1836199"/>
    <lineage>
        <taxon>Bacteria</taxon>
        <taxon>Pseudomonadati</taxon>
        <taxon>Pseudomonadota</taxon>
        <taxon>Betaproteobacteria</taxon>
        <taxon>Burkholderiales</taxon>
        <taxon>Comamonadaceae</taxon>
        <taxon>Variovorax</taxon>
    </lineage>
</organism>
<name>A0ABU8XH13_9BURK</name>
<protein>
    <recommendedName>
        <fullName evidence="4">diacylglycerol O-acyltransferase</fullName>
        <ecNumber evidence="4">2.3.1.20</ecNumber>
    </recommendedName>
</protein>
<evidence type="ECO:0000259" key="12">
    <source>
        <dbReference type="Pfam" id="PF06974"/>
    </source>
</evidence>
<evidence type="ECO:0000256" key="8">
    <source>
        <dbReference type="ARBA" id="ARBA00023098"/>
    </source>
</evidence>
<keyword evidence="6" id="KW-0808">Transferase</keyword>
<dbReference type="InterPro" id="IPR004255">
    <property type="entry name" value="O-acyltransferase_WSD1_N"/>
</dbReference>
<dbReference type="Pfam" id="PF03007">
    <property type="entry name" value="WS_DGAT_cat"/>
    <property type="match status" value="1"/>
</dbReference>
<keyword evidence="9" id="KW-0012">Acyltransferase</keyword>
<keyword evidence="8" id="KW-0443">Lipid metabolism</keyword>
<dbReference type="InterPro" id="IPR009721">
    <property type="entry name" value="O-acyltransferase_WSD1_C"/>
</dbReference>
<evidence type="ECO:0000259" key="11">
    <source>
        <dbReference type="Pfam" id="PF03007"/>
    </source>
</evidence>
<feature type="domain" description="O-acyltransferase WSD1 C-terminal" evidence="12">
    <location>
        <begin position="322"/>
        <end position="474"/>
    </location>
</feature>
<dbReference type="EMBL" id="JBBKZS010000020">
    <property type="protein sequence ID" value="MEJ8858816.1"/>
    <property type="molecule type" value="Genomic_DNA"/>
</dbReference>
<dbReference type="RefSeq" id="WP_340338869.1">
    <property type="nucleotide sequence ID" value="NZ_JBBKZS010000020.1"/>
</dbReference>
<comment type="pathway">
    <text evidence="2">Lipid metabolism.</text>
</comment>
<dbReference type="Proteomes" id="UP001367030">
    <property type="component" value="Unassembled WGS sequence"/>
</dbReference>
<comment type="catalytic activity">
    <reaction evidence="10">
        <text>an acyl-CoA + a 1,2-diacyl-sn-glycerol = a triacyl-sn-glycerol + CoA</text>
        <dbReference type="Rhea" id="RHEA:10868"/>
        <dbReference type="ChEBI" id="CHEBI:17815"/>
        <dbReference type="ChEBI" id="CHEBI:57287"/>
        <dbReference type="ChEBI" id="CHEBI:58342"/>
        <dbReference type="ChEBI" id="CHEBI:64615"/>
        <dbReference type="EC" id="2.3.1.20"/>
    </reaction>
</comment>
<dbReference type="InterPro" id="IPR014292">
    <property type="entry name" value="Acyl_transf_WS/DGAT"/>
</dbReference>
<evidence type="ECO:0000256" key="1">
    <source>
        <dbReference type="ARBA" id="ARBA00004771"/>
    </source>
</evidence>
<evidence type="ECO:0000256" key="5">
    <source>
        <dbReference type="ARBA" id="ARBA00022516"/>
    </source>
</evidence>
<evidence type="ECO:0000256" key="10">
    <source>
        <dbReference type="ARBA" id="ARBA00048109"/>
    </source>
</evidence>
<comment type="caution">
    <text evidence="13">The sequence shown here is derived from an EMBL/GenBank/DDBJ whole genome shotgun (WGS) entry which is preliminary data.</text>
</comment>
<dbReference type="EC" id="2.3.1.20" evidence="4"/>
<evidence type="ECO:0000256" key="6">
    <source>
        <dbReference type="ARBA" id="ARBA00022679"/>
    </source>
</evidence>
<evidence type="ECO:0000256" key="9">
    <source>
        <dbReference type="ARBA" id="ARBA00023315"/>
    </source>
</evidence>
<feature type="domain" description="O-acyltransferase WSD1-like N-terminal" evidence="11">
    <location>
        <begin position="5"/>
        <end position="279"/>
    </location>
</feature>
<sequence length="550" mass="58710">MTHRLTGQDAMFLHADLPHAASHGTMIYIYDQSTLGGKTLGFREIVRHMEDRLDASPVLRRRIVQVPFGLGYPFWVEDELFDIDFHVRHFALPKPGDWRQFCIMVSRIHARAIDLARAPWEMYVIEGLDNIEGIPKGSFAVLSKIHHAAMDGTAATELTWALHDVQGRAGRTEPVVDVKHSTPPQTLSLRSLNMLTSAFSENLMATARMALPLAQALPGLTTAGLRMLKRTRSGADLGAPRTRFNGDVVAQRVWDSVTLDLAEIKKIKSVVPGATVNDALIALIGGAMRRYLESKDELPAKSMVTLAPVNTRAEGTKESAAGNTISILRFAMGSDIEDPIARLAAVHTATTESKEIQNAIGAKHLTDLQKFAPPATLGLAGKLAALTGQGGKGPMPLHNCLVTNIPGPATPLYMLGAKLVHWGGVGPVTDGMSLIWNPSSYCGKVFISLTSSPNVVPDPEFLAQCVRESFEDMKGAAAAVVASAAEQAKLAAAKEMPAKAIAAKKAAAKKAPAKQIATKSATASTAPVATTVAAKKKAMARKGVRPTAAE</sequence>
<evidence type="ECO:0000313" key="14">
    <source>
        <dbReference type="Proteomes" id="UP001367030"/>
    </source>
</evidence>
<gene>
    <name evidence="13" type="ORF">WKW79_29885</name>
</gene>
<dbReference type="InterPro" id="IPR045034">
    <property type="entry name" value="O-acyltransferase_WSD1-like"/>
</dbReference>
<keyword evidence="14" id="KW-1185">Reference proteome</keyword>
<keyword evidence="5" id="KW-0444">Lipid biosynthesis</keyword>
<keyword evidence="7" id="KW-0319">Glycerol metabolism</keyword>
<dbReference type="Pfam" id="PF06974">
    <property type="entry name" value="WS_DGAT_C"/>
    <property type="match status" value="1"/>
</dbReference>
<dbReference type="NCBIfam" id="TIGR02946">
    <property type="entry name" value="acyl_WS_DGAT"/>
    <property type="match status" value="1"/>
</dbReference>
<dbReference type="PANTHER" id="PTHR31650">
    <property type="entry name" value="O-ACYLTRANSFERASE (WSD1-LIKE) FAMILY PROTEIN"/>
    <property type="match status" value="1"/>
</dbReference>
<evidence type="ECO:0000256" key="7">
    <source>
        <dbReference type="ARBA" id="ARBA00022798"/>
    </source>
</evidence>
<evidence type="ECO:0000256" key="2">
    <source>
        <dbReference type="ARBA" id="ARBA00005189"/>
    </source>
</evidence>
<dbReference type="PANTHER" id="PTHR31650:SF1">
    <property type="entry name" value="WAX ESTER SYNTHASE_DIACYLGLYCEROL ACYLTRANSFERASE 4-RELATED"/>
    <property type="match status" value="1"/>
</dbReference>
<proteinExistence type="inferred from homology"/>
<reference evidence="13 14" key="1">
    <citation type="submission" date="2024-03" db="EMBL/GenBank/DDBJ databases">
        <title>Novel species of the genus Variovorax.</title>
        <authorList>
            <person name="Liu Q."/>
            <person name="Xin Y.-H."/>
        </authorList>
    </citation>
    <scope>NUCLEOTIDE SEQUENCE [LARGE SCALE GENOMIC DNA]</scope>
    <source>
        <strain evidence="13 14">KACC 18901</strain>
    </source>
</reference>
<evidence type="ECO:0000313" key="13">
    <source>
        <dbReference type="EMBL" id="MEJ8858816.1"/>
    </source>
</evidence>
<evidence type="ECO:0000256" key="4">
    <source>
        <dbReference type="ARBA" id="ARBA00013244"/>
    </source>
</evidence>
<accession>A0ABU8XH13</accession>
<evidence type="ECO:0000256" key="3">
    <source>
        <dbReference type="ARBA" id="ARBA00009587"/>
    </source>
</evidence>
<comment type="similarity">
    <text evidence="3">Belongs to the long-chain O-acyltransferase family.</text>
</comment>